<sequence length="196" mass="22555">MAKKESAPKIKVTATELANRYGYSVQAVKKWIERGLPFDSNERKYPEKEATEWILKNIIEPLKQVDVREQIDQERLRKERAIASREELKLQEESNRLIPLAYVSTVLSKFVGDIRQTMLQIATVDTIEILEAAGSQKELKEKLREVIDKRLNEVGDIMVNPNLDEFDEYSEDEPEEGITGGAREDVTEENSDFEVV</sequence>
<dbReference type="OrthoDB" id="6638583at2"/>
<comment type="caution">
    <text evidence="2">The sequence shown here is derived from an EMBL/GenBank/DDBJ whole genome shotgun (WGS) entry which is preliminary data.</text>
</comment>
<dbReference type="AlphaFoldDB" id="A0A2A7U7K9"/>
<evidence type="ECO:0000313" key="3">
    <source>
        <dbReference type="Proteomes" id="UP000219788"/>
    </source>
</evidence>
<gene>
    <name evidence="2" type="ORF">CRM76_01130</name>
</gene>
<dbReference type="Proteomes" id="UP000219788">
    <property type="component" value="Unassembled WGS sequence"/>
</dbReference>
<feature type="compositionally biased region" description="Acidic residues" evidence="1">
    <location>
        <begin position="164"/>
        <end position="176"/>
    </location>
</feature>
<reference evidence="3" key="1">
    <citation type="submission" date="2017-09" db="EMBL/GenBank/DDBJ databases">
        <title>FDA dAtabase for Regulatory Grade micrObial Sequences (FDA-ARGOS): Supporting development and validation of Infectious Disease Dx tests.</title>
        <authorList>
            <person name="Goldberg B."/>
            <person name="Campos J."/>
            <person name="Tallon L."/>
            <person name="Sadzewicz L."/>
            <person name="Ott S."/>
            <person name="Zhao X."/>
            <person name="Nagaraj S."/>
            <person name="Vavikolanu K."/>
            <person name="Aluvathingal J."/>
            <person name="Nadendla S."/>
            <person name="Geyer C."/>
            <person name="Sichtig H."/>
        </authorList>
    </citation>
    <scope>NUCLEOTIDE SEQUENCE [LARGE SCALE GENOMIC DNA]</scope>
    <source>
        <strain evidence="3">FDAARGOS_370</strain>
    </source>
</reference>
<name>A0A2A7U7K9_EDWTA</name>
<evidence type="ECO:0008006" key="4">
    <source>
        <dbReference type="Google" id="ProtNLM"/>
    </source>
</evidence>
<evidence type="ECO:0000256" key="1">
    <source>
        <dbReference type="SAM" id="MobiDB-lite"/>
    </source>
</evidence>
<dbReference type="RefSeq" id="WP_098142550.1">
    <property type="nucleotide sequence ID" value="NZ_PDDV01000006.1"/>
</dbReference>
<accession>A0A2A7U7K9</accession>
<feature type="compositionally biased region" description="Acidic residues" evidence="1">
    <location>
        <begin position="186"/>
        <end position="196"/>
    </location>
</feature>
<evidence type="ECO:0000313" key="2">
    <source>
        <dbReference type="EMBL" id="PEH74274.1"/>
    </source>
</evidence>
<proteinExistence type="predicted"/>
<protein>
    <recommendedName>
        <fullName evidence="4">Terminase small subunit</fullName>
    </recommendedName>
</protein>
<dbReference type="EMBL" id="PDDV01000006">
    <property type="protein sequence ID" value="PEH74274.1"/>
    <property type="molecule type" value="Genomic_DNA"/>
</dbReference>
<organism evidence="2 3">
    <name type="scientific">Edwardsiella tarda</name>
    <dbReference type="NCBI Taxonomy" id="636"/>
    <lineage>
        <taxon>Bacteria</taxon>
        <taxon>Pseudomonadati</taxon>
        <taxon>Pseudomonadota</taxon>
        <taxon>Gammaproteobacteria</taxon>
        <taxon>Enterobacterales</taxon>
        <taxon>Hafniaceae</taxon>
        <taxon>Edwardsiella</taxon>
    </lineage>
</organism>
<feature type="region of interest" description="Disordered" evidence="1">
    <location>
        <begin position="163"/>
        <end position="196"/>
    </location>
</feature>